<dbReference type="InterPro" id="IPR008928">
    <property type="entry name" value="6-hairpin_glycosidase_sf"/>
</dbReference>
<dbReference type="Pfam" id="PF00759">
    <property type="entry name" value="Glyco_hydro_9"/>
    <property type="match status" value="1"/>
</dbReference>
<protein>
    <submittedName>
        <fullName evidence="4">Chitinase</fullName>
    </submittedName>
</protein>
<organism evidence="4 5">
    <name type="scientific">Mycetocola lacteus</name>
    <dbReference type="NCBI Taxonomy" id="76637"/>
    <lineage>
        <taxon>Bacteria</taxon>
        <taxon>Bacillati</taxon>
        <taxon>Actinomycetota</taxon>
        <taxon>Actinomycetes</taxon>
        <taxon>Micrococcales</taxon>
        <taxon>Microbacteriaceae</taxon>
        <taxon>Mycetocola</taxon>
    </lineage>
</organism>
<dbReference type="AlphaFoldDB" id="A0A3L7AHG9"/>
<evidence type="ECO:0000313" key="4">
    <source>
        <dbReference type="EMBL" id="RLP79385.1"/>
    </source>
</evidence>
<keyword evidence="1" id="KW-0119">Carbohydrate metabolism</keyword>
<dbReference type="InterPro" id="IPR012341">
    <property type="entry name" value="6hp_glycosidase-like_sf"/>
</dbReference>
<dbReference type="GO" id="GO:0000272">
    <property type="term" value="P:polysaccharide catabolic process"/>
    <property type="evidence" value="ECO:0007669"/>
    <property type="project" value="UniProtKB-KW"/>
</dbReference>
<evidence type="ECO:0000256" key="1">
    <source>
        <dbReference type="ARBA" id="ARBA00023277"/>
    </source>
</evidence>
<dbReference type="Proteomes" id="UP000269438">
    <property type="component" value="Unassembled WGS sequence"/>
</dbReference>
<comment type="caution">
    <text evidence="4">The sequence shown here is derived from an EMBL/GenBank/DDBJ whole genome shotgun (WGS) entry which is preliminary data.</text>
</comment>
<reference evidence="4 5" key="1">
    <citation type="submission" date="2018-10" db="EMBL/GenBank/DDBJ databases">
        <authorList>
            <person name="Li J."/>
        </authorList>
    </citation>
    <scope>NUCLEOTIDE SEQUENCE [LARGE SCALE GENOMIC DNA]</scope>
    <source>
        <strain evidence="4 5">JCM 11654</strain>
    </source>
</reference>
<evidence type="ECO:0000256" key="2">
    <source>
        <dbReference type="ARBA" id="ARBA00023326"/>
    </source>
</evidence>
<dbReference type="SUPFAM" id="SSF48208">
    <property type="entry name" value="Six-hairpin glycosidases"/>
    <property type="match status" value="1"/>
</dbReference>
<dbReference type="RefSeq" id="WP_121689546.1">
    <property type="nucleotide sequence ID" value="NZ_RCUY01000015.1"/>
</dbReference>
<proteinExistence type="predicted"/>
<name>A0A3L7AHG9_9MICO</name>
<accession>A0A3L7AHG9</accession>
<dbReference type="EMBL" id="RCUY01000015">
    <property type="protein sequence ID" value="RLP79385.1"/>
    <property type="molecule type" value="Genomic_DNA"/>
</dbReference>
<dbReference type="OrthoDB" id="9808897at2"/>
<keyword evidence="2" id="KW-0624">Polysaccharide degradation</keyword>
<evidence type="ECO:0000313" key="5">
    <source>
        <dbReference type="Proteomes" id="UP000269438"/>
    </source>
</evidence>
<feature type="domain" description="Glycoside hydrolase family 9" evidence="3">
    <location>
        <begin position="128"/>
        <end position="527"/>
    </location>
</feature>
<dbReference type="Gene3D" id="1.50.10.10">
    <property type="match status" value="1"/>
</dbReference>
<keyword evidence="5" id="KW-1185">Reference proteome</keyword>
<dbReference type="GO" id="GO:0004553">
    <property type="term" value="F:hydrolase activity, hydrolyzing O-glycosyl compounds"/>
    <property type="evidence" value="ECO:0007669"/>
    <property type="project" value="InterPro"/>
</dbReference>
<evidence type="ECO:0000259" key="3">
    <source>
        <dbReference type="Pfam" id="PF00759"/>
    </source>
</evidence>
<dbReference type="InterPro" id="IPR001701">
    <property type="entry name" value="Glyco_hydro_9"/>
</dbReference>
<sequence>MPVEIPRPATEFSVGQAEAVPATSQVIINHIGYDPGSPSAAVLGLPDGLPPRSVTIREVLADASLGEPRDLSVGPVERVARWHIGPFARVPLPVLATGTYVIECVDASGALVSSPAFVVEPDLLQRSVLPDLLSYFRAQRSSGEIDRKDAAAQLYGDDSGFTVDARGAWLDASGDFSKFMSHLTYTRMMSPQQIPLCAWAFFAARDEIVRRHPEVAEMFTAHLRDEGLFGADFLVRFRSPEGYFYTGIFDALTKDLNERVINAPLPESVRTDRYQAAYRHGGGLAIAALARASTQDVAGEFDSATYLRAATEGFWHLEAHNTEYLFDGIESVLDDYCALLAAAELVAAGVPSAEPAARARAASLIGRYVTTDGGYLVGDFEGRPFFSAAEAGLPVIALLRFAEALPEGPDAEAARSCAARILLDLMARADAVPNPFGYPRHRVQAVGGEARESFFFPHENETGYWWQGENASVASLSTAASLALSAGIIPAEHTERVARFAADQIAWVLGRNPFDACMVTGRGRNNPFYRVEWPNLLGGVVNGITGGIDDEEDLALLPGNAEEGRTWRWGEQWIPHAGWLTLALAAAR</sequence>
<gene>
    <name evidence="4" type="ORF">D9V34_16525</name>
</gene>